<dbReference type="SUPFAM" id="SSF48264">
    <property type="entry name" value="Cytochrome P450"/>
    <property type="match status" value="1"/>
</dbReference>
<dbReference type="InterPro" id="IPR001128">
    <property type="entry name" value="Cyt_P450"/>
</dbReference>
<dbReference type="PANTHER" id="PTHR24287:SF1">
    <property type="entry name" value="P450, PUTATIVE (EUROFUNG)-RELATED"/>
    <property type="match status" value="1"/>
</dbReference>
<dbReference type="PRINTS" id="PR00464">
    <property type="entry name" value="EP450II"/>
</dbReference>
<dbReference type="PRINTS" id="PR00385">
    <property type="entry name" value="P450"/>
</dbReference>
<dbReference type="PROSITE" id="PS00086">
    <property type="entry name" value="CYTOCHROME_P450"/>
    <property type="match status" value="1"/>
</dbReference>
<dbReference type="InterPro" id="IPR002974">
    <property type="entry name" value="Cyt_P450_E_CYP52_ascomycetes"/>
</dbReference>
<dbReference type="GO" id="GO:0020037">
    <property type="term" value="F:heme binding"/>
    <property type="evidence" value="ECO:0007669"/>
    <property type="project" value="InterPro"/>
</dbReference>
<dbReference type="OrthoDB" id="1470350at2759"/>
<evidence type="ECO:0000256" key="8">
    <source>
        <dbReference type="PIRSR" id="PIRSR602402-1"/>
    </source>
</evidence>
<evidence type="ECO:0000256" key="2">
    <source>
        <dbReference type="ARBA" id="ARBA00010617"/>
    </source>
</evidence>
<gene>
    <name evidence="10" type="ORF">ASPSYDRAFT_156338</name>
</gene>
<evidence type="ECO:0000256" key="1">
    <source>
        <dbReference type="ARBA" id="ARBA00001971"/>
    </source>
</evidence>
<dbReference type="InterPro" id="IPR002402">
    <property type="entry name" value="Cyt_P450_E_grp-II"/>
</dbReference>
<dbReference type="GeneID" id="63758623"/>
<dbReference type="AlphaFoldDB" id="A0A1L9TBD4"/>
<keyword evidence="7 9" id="KW-0503">Monooxygenase</keyword>
<evidence type="ECO:0000313" key="10">
    <source>
        <dbReference type="EMBL" id="OJJ56737.1"/>
    </source>
</evidence>
<evidence type="ECO:0000256" key="6">
    <source>
        <dbReference type="ARBA" id="ARBA00023004"/>
    </source>
</evidence>
<comment type="similarity">
    <text evidence="2 9">Belongs to the cytochrome P450 family.</text>
</comment>
<evidence type="ECO:0000256" key="5">
    <source>
        <dbReference type="ARBA" id="ARBA00023002"/>
    </source>
</evidence>
<evidence type="ECO:0008006" key="12">
    <source>
        <dbReference type="Google" id="ProtNLM"/>
    </source>
</evidence>
<dbReference type="GO" id="GO:0005506">
    <property type="term" value="F:iron ion binding"/>
    <property type="evidence" value="ECO:0007669"/>
    <property type="project" value="InterPro"/>
</dbReference>
<name>A0A1L9TBD4_9EURO</name>
<evidence type="ECO:0000256" key="7">
    <source>
        <dbReference type="ARBA" id="ARBA00023033"/>
    </source>
</evidence>
<evidence type="ECO:0000256" key="3">
    <source>
        <dbReference type="ARBA" id="ARBA00022617"/>
    </source>
</evidence>
<accession>A0A1L9TBD4</accession>
<keyword evidence="5 9" id="KW-0560">Oxidoreductase</keyword>
<dbReference type="InterPro" id="IPR017972">
    <property type="entry name" value="Cyt_P450_CS"/>
</dbReference>
<dbReference type="InterPro" id="IPR047146">
    <property type="entry name" value="Cyt_P450_E_CYP52_fungi"/>
</dbReference>
<dbReference type="Proteomes" id="UP000184356">
    <property type="component" value="Unassembled WGS sequence"/>
</dbReference>
<dbReference type="STRING" id="1036612.A0A1L9TBD4"/>
<dbReference type="PRINTS" id="PR01239">
    <property type="entry name" value="EP450IICYP52"/>
</dbReference>
<evidence type="ECO:0000256" key="9">
    <source>
        <dbReference type="RuleBase" id="RU000461"/>
    </source>
</evidence>
<protein>
    <recommendedName>
        <fullName evidence="12">Cytochrome P450</fullName>
    </recommendedName>
</protein>
<comment type="cofactor">
    <cofactor evidence="1 8">
        <name>heme</name>
        <dbReference type="ChEBI" id="CHEBI:30413"/>
    </cofactor>
</comment>
<dbReference type="GO" id="GO:0016712">
    <property type="term" value="F:oxidoreductase activity, acting on paired donors, with incorporation or reduction of molecular oxygen, reduced flavin or flavoprotein as one donor, and incorporation of one atom of oxygen"/>
    <property type="evidence" value="ECO:0007669"/>
    <property type="project" value="InterPro"/>
</dbReference>
<dbReference type="Gene3D" id="1.10.630.10">
    <property type="entry name" value="Cytochrome P450"/>
    <property type="match status" value="1"/>
</dbReference>
<dbReference type="RefSeq" id="XP_040700543.1">
    <property type="nucleotide sequence ID" value="XM_040842550.1"/>
</dbReference>
<keyword evidence="6 8" id="KW-0408">Iron</keyword>
<proteinExistence type="inferred from homology"/>
<dbReference type="VEuPathDB" id="FungiDB:ASPSYDRAFT_156338"/>
<dbReference type="PANTHER" id="PTHR24287">
    <property type="entry name" value="P450, PUTATIVE (EUROFUNG)-RELATED"/>
    <property type="match status" value="1"/>
</dbReference>
<keyword evidence="4 8" id="KW-0479">Metal-binding</keyword>
<reference evidence="11" key="1">
    <citation type="journal article" date="2017" name="Genome Biol.">
        <title>Comparative genomics reveals high biological diversity and specific adaptations in the industrially and medically important fungal genus Aspergillus.</title>
        <authorList>
            <person name="de Vries R.P."/>
            <person name="Riley R."/>
            <person name="Wiebenga A."/>
            <person name="Aguilar-Osorio G."/>
            <person name="Amillis S."/>
            <person name="Uchima C.A."/>
            <person name="Anderluh G."/>
            <person name="Asadollahi M."/>
            <person name="Askin M."/>
            <person name="Barry K."/>
            <person name="Battaglia E."/>
            <person name="Bayram O."/>
            <person name="Benocci T."/>
            <person name="Braus-Stromeyer S.A."/>
            <person name="Caldana C."/>
            <person name="Canovas D."/>
            <person name="Cerqueira G.C."/>
            <person name="Chen F."/>
            <person name="Chen W."/>
            <person name="Choi C."/>
            <person name="Clum A."/>
            <person name="Dos Santos R.A."/>
            <person name="Damasio A.R."/>
            <person name="Diallinas G."/>
            <person name="Emri T."/>
            <person name="Fekete E."/>
            <person name="Flipphi M."/>
            <person name="Freyberg S."/>
            <person name="Gallo A."/>
            <person name="Gournas C."/>
            <person name="Habgood R."/>
            <person name="Hainaut M."/>
            <person name="Harispe M.L."/>
            <person name="Henrissat B."/>
            <person name="Hilden K.S."/>
            <person name="Hope R."/>
            <person name="Hossain A."/>
            <person name="Karabika E."/>
            <person name="Karaffa L."/>
            <person name="Karanyi Z."/>
            <person name="Krasevec N."/>
            <person name="Kuo A."/>
            <person name="Kusch H."/>
            <person name="LaButti K."/>
            <person name="Lagendijk E.L."/>
            <person name="Lapidus A."/>
            <person name="Levasseur A."/>
            <person name="Lindquist E."/>
            <person name="Lipzen A."/>
            <person name="Logrieco A.F."/>
            <person name="MacCabe A."/>
            <person name="Maekelae M.R."/>
            <person name="Malavazi I."/>
            <person name="Melin P."/>
            <person name="Meyer V."/>
            <person name="Mielnichuk N."/>
            <person name="Miskei M."/>
            <person name="Molnar A.P."/>
            <person name="Mule G."/>
            <person name="Ngan C.Y."/>
            <person name="Orejas M."/>
            <person name="Orosz E."/>
            <person name="Ouedraogo J.P."/>
            <person name="Overkamp K.M."/>
            <person name="Park H.-S."/>
            <person name="Perrone G."/>
            <person name="Piumi F."/>
            <person name="Punt P.J."/>
            <person name="Ram A.F."/>
            <person name="Ramon A."/>
            <person name="Rauscher S."/>
            <person name="Record E."/>
            <person name="Riano-Pachon D.M."/>
            <person name="Robert V."/>
            <person name="Roehrig J."/>
            <person name="Ruller R."/>
            <person name="Salamov A."/>
            <person name="Salih N.S."/>
            <person name="Samson R.A."/>
            <person name="Sandor E."/>
            <person name="Sanguinetti M."/>
            <person name="Schuetze T."/>
            <person name="Sepcic K."/>
            <person name="Shelest E."/>
            <person name="Sherlock G."/>
            <person name="Sophianopoulou V."/>
            <person name="Squina F.M."/>
            <person name="Sun H."/>
            <person name="Susca A."/>
            <person name="Todd R.B."/>
            <person name="Tsang A."/>
            <person name="Unkles S.E."/>
            <person name="van de Wiele N."/>
            <person name="van Rossen-Uffink D."/>
            <person name="Oliveira J.V."/>
            <person name="Vesth T.C."/>
            <person name="Visser J."/>
            <person name="Yu J.-H."/>
            <person name="Zhou M."/>
            <person name="Andersen M.R."/>
            <person name="Archer D.B."/>
            <person name="Baker S.E."/>
            <person name="Benoit I."/>
            <person name="Brakhage A.A."/>
            <person name="Braus G.H."/>
            <person name="Fischer R."/>
            <person name="Frisvad J.C."/>
            <person name="Goldman G.H."/>
            <person name="Houbraken J."/>
            <person name="Oakley B."/>
            <person name="Pocsi I."/>
            <person name="Scazzocchio C."/>
            <person name="Seiboth B."/>
            <person name="vanKuyk P.A."/>
            <person name="Wortman J."/>
            <person name="Dyer P.S."/>
            <person name="Grigoriev I.V."/>
        </authorList>
    </citation>
    <scope>NUCLEOTIDE SEQUENCE [LARGE SCALE GENOMIC DNA]</scope>
    <source>
        <strain evidence="11">CBS 593.65</strain>
    </source>
</reference>
<keyword evidence="3 8" id="KW-0349">Heme</keyword>
<dbReference type="InterPro" id="IPR036396">
    <property type="entry name" value="Cyt_P450_sf"/>
</dbReference>
<sequence length="530" mass="59706">MALLGLWTFAALTIILVKSVTYIITSWQLLRKQASRGCKDPPIYPCRASPGFGSLVELLAADRANMLCEYVEGRVSTVSEKEGRQVDTFIVRDIGGDKIFTSNPQNVKAVLATQFKEFELGKVRLQSLLPLLGSGIFTAEGVDWSRSRALLRPQFTREQIGQLDLEERHVQNAMQMLRVAADGWTSPTNIQSIFFNLTIDSATEFLFGKSVNSQLGSLRHSHDPGDNLAVYFDRSQRAASKRIQLGALSWIINSKETRHSDATVHMFVDQFVNDALARSKSQDTEQDLRGKQYVFLDALAADTNDPVELRSQVLHLLLAGRDTTASLLSWTVLRLSRHPRVFQKLRASVTATFGPYPSTANISFSTLKSCQYLQHVMSEILRLHPVVPLNRRSAISDTTIPEGGGTDGKSPIFIRKGQVIEYSPYVIHRRKNFWGHDAAEFIPERWEHRKTGWEYIPFNGGPRICIGQQFALTEAGYVLVRLLQRFDSMEDVYPEKPMRAECSLTTYPAEPVTVRLHEPEVCEYGGYSQF</sequence>
<dbReference type="CDD" id="cd11063">
    <property type="entry name" value="CYP52"/>
    <property type="match status" value="1"/>
</dbReference>
<feature type="binding site" description="axial binding residue" evidence="8">
    <location>
        <position position="465"/>
    </location>
    <ligand>
        <name>heme</name>
        <dbReference type="ChEBI" id="CHEBI:30413"/>
    </ligand>
    <ligandPart>
        <name>Fe</name>
        <dbReference type="ChEBI" id="CHEBI:18248"/>
    </ligandPart>
</feature>
<dbReference type="EMBL" id="KV878590">
    <property type="protein sequence ID" value="OJJ56737.1"/>
    <property type="molecule type" value="Genomic_DNA"/>
</dbReference>
<keyword evidence="11" id="KW-1185">Reference proteome</keyword>
<dbReference type="Pfam" id="PF00067">
    <property type="entry name" value="p450"/>
    <property type="match status" value="1"/>
</dbReference>
<evidence type="ECO:0000256" key="4">
    <source>
        <dbReference type="ARBA" id="ARBA00022723"/>
    </source>
</evidence>
<organism evidence="10 11">
    <name type="scientific">Aspergillus sydowii CBS 593.65</name>
    <dbReference type="NCBI Taxonomy" id="1036612"/>
    <lineage>
        <taxon>Eukaryota</taxon>
        <taxon>Fungi</taxon>
        <taxon>Dikarya</taxon>
        <taxon>Ascomycota</taxon>
        <taxon>Pezizomycotina</taxon>
        <taxon>Eurotiomycetes</taxon>
        <taxon>Eurotiomycetidae</taxon>
        <taxon>Eurotiales</taxon>
        <taxon>Aspergillaceae</taxon>
        <taxon>Aspergillus</taxon>
        <taxon>Aspergillus subgen. Nidulantes</taxon>
    </lineage>
</organism>
<evidence type="ECO:0000313" key="11">
    <source>
        <dbReference type="Proteomes" id="UP000184356"/>
    </source>
</evidence>